<reference evidence="2 3" key="1">
    <citation type="submission" date="2019-05" db="EMBL/GenBank/DDBJ databases">
        <title>Streptomyces sp. NEAU-C151, a novel actinomycete isolated from soil.</title>
        <authorList>
            <person name="Han L."/>
            <person name="Jiang H."/>
        </authorList>
    </citation>
    <scope>NUCLEOTIDE SEQUENCE [LARGE SCALE GENOMIC DNA]</scope>
    <source>
        <strain evidence="2 3">NEAU-C151</strain>
    </source>
</reference>
<evidence type="ECO:0000313" key="2">
    <source>
        <dbReference type="EMBL" id="TLS45822.1"/>
    </source>
</evidence>
<comment type="caution">
    <text evidence="2">The sequence shown here is derived from an EMBL/GenBank/DDBJ whole genome shotgun (WGS) entry which is preliminary data.</text>
</comment>
<evidence type="ECO:0000313" key="3">
    <source>
        <dbReference type="Proteomes" id="UP000305906"/>
    </source>
</evidence>
<dbReference type="EMBL" id="VBZC01000012">
    <property type="protein sequence ID" value="TLS45822.1"/>
    <property type="molecule type" value="Genomic_DNA"/>
</dbReference>
<evidence type="ECO:0000256" key="1">
    <source>
        <dbReference type="SAM" id="MobiDB-lite"/>
    </source>
</evidence>
<gene>
    <name evidence="2" type="ORF">FE633_13545</name>
</gene>
<dbReference type="Proteomes" id="UP000305906">
    <property type="component" value="Unassembled WGS sequence"/>
</dbReference>
<protein>
    <submittedName>
        <fullName evidence="2">Uncharacterized protein</fullName>
    </submittedName>
</protein>
<keyword evidence="3" id="KW-1185">Reference proteome</keyword>
<name>A0A5R9FPF0_9ACTN</name>
<feature type="region of interest" description="Disordered" evidence="1">
    <location>
        <begin position="227"/>
        <end position="249"/>
    </location>
</feature>
<dbReference type="Pfam" id="PF25680">
    <property type="entry name" value="Mom"/>
    <property type="match status" value="1"/>
</dbReference>
<organism evidence="2 3">
    <name type="scientific">Streptomyces montanus</name>
    <dbReference type="NCBI Taxonomy" id="2580423"/>
    <lineage>
        <taxon>Bacteria</taxon>
        <taxon>Bacillati</taxon>
        <taxon>Actinomycetota</taxon>
        <taxon>Actinomycetes</taxon>
        <taxon>Kitasatosporales</taxon>
        <taxon>Streptomycetaceae</taxon>
        <taxon>Streptomyces</taxon>
    </lineage>
</organism>
<sequence length="249" mass="27278">MPDEEPAKGFVLAHHYSGSYPAVTVQFGLYDVVDGEQRLCGVAVFGVPVSTAVLTKPLPELRPYTESLVCSRFVLLDECPANSESWFLANCLKRLLASGVHGVVSFADPVPRRTASGLLVMPGHVGTIYAATNAVYASRATARTVKLLPDGTVFHERTAQKIRRQEQGHQYAEAQLIALGAPVPRAGCNPAVWLREALVAVGARNVRHRGAHRYVWRLGRSRREREQIKLGLPAQRPYPKQPDPEAIAV</sequence>
<dbReference type="InterPro" id="IPR057895">
    <property type="entry name" value="Mom"/>
</dbReference>
<accession>A0A5R9FPF0</accession>
<proteinExistence type="predicted"/>
<dbReference type="AlphaFoldDB" id="A0A5R9FPF0"/>